<comment type="caution">
    <text evidence="2">The sequence shown here is derived from an EMBL/GenBank/DDBJ whole genome shotgun (WGS) entry which is preliminary data.</text>
</comment>
<evidence type="ECO:0000313" key="3">
    <source>
        <dbReference type="Proteomes" id="UP001054252"/>
    </source>
</evidence>
<protein>
    <submittedName>
        <fullName evidence="2">Uncharacterized protein</fullName>
    </submittedName>
</protein>
<evidence type="ECO:0000256" key="1">
    <source>
        <dbReference type="SAM" id="MobiDB-lite"/>
    </source>
</evidence>
<feature type="compositionally biased region" description="Basic and acidic residues" evidence="1">
    <location>
        <begin position="1"/>
        <end position="10"/>
    </location>
</feature>
<feature type="region of interest" description="Disordered" evidence="1">
    <location>
        <begin position="1"/>
        <end position="21"/>
    </location>
</feature>
<evidence type="ECO:0000313" key="2">
    <source>
        <dbReference type="EMBL" id="GKV26777.1"/>
    </source>
</evidence>
<reference evidence="2 3" key="1">
    <citation type="journal article" date="2021" name="Commun. Biol.">
        <title>The genome of Shorea leprosula (Dipterocarpaceae) highlights the ecological relevance of drought in aseasonal tropical rainforests.</title>
        <authorList>
            <person name="Ng K.K.S."/>
            <person name="Kobayashi M.J."/>
            <person name="Fawcett J.A."/>
            <person name="Hatakeyama M."/>
            <person name="Paape T."/>
            <person name="Ng C.H."/>
            <person name="Ang C.C."/>
            <person name="Tnah L.H."/>
            <person name="Lee C.T."/>
            <person name="Nishiyama T."/>
            <person name="Sese J."/>
            <person name="O'Brien M.J."/>
            <person name="Copetti D."/>
            <person name="Mohd Noor M.I."/>
            <person name="Ong R.C."/>
            <person name="Putra M."/>
            <person name="Sireger I.Z."/>
            <person name="Indrioko S."/>
            <person name="Kosugi Y."/>
            <person name="Izuno A."/>
            <person name="Isagi Y."/>
            <person name="Lee S.L."/>
            <person name="Shimizu K.K."/>
        </authorList>
    </citation>
    <scope>NUCLEOTIDE SEQUENCE [LARGE SCALE GENOMIC DNA]</scope>
    <source>
        <strain evidence="2">214</strain>
    </source>
</reference>
<sequence>MEIQQEEGRGSTKQKTKKNRKIPLLCTLRPVPLHPHTPCCTELAPRSRPDSLALRSLPCAPYCVDSAAPLSLQPTEHETNPHHVTALLVG</sequence>
<dbReference type="AlphaFoldDB" id="A0AAV5KQ92"/>
<proteinExistence type="predicted"/>
<dbReference type="Proteomes" id="UP001054252">
    <property type="component" value="Unassembled WGS sequence"/>
</dbReference>
<feature type="compositionally biased region" description="Basic residues" evidence="1">
    <location>
        <begin position="12"/>
        <end position="21"/>
    </location>
</feature>
<keyword evidence="3" id="KW-1185">Reference proteome</keyword>
<dbReference type="EMBL" id="BPVZ01000073">
    <property type="protein sequence ID" value="GKV26777.1"/>
    <property type="molecule type" value="Genomic_DNA"/>
</dbReference>
<gene>
    <name evidence="2" type="ORF">SLEP1_g36012</name>
</gene>
<name>A0AAV5KQ92_9ROSI</name>
<accession>A0AAV5KQ92</accession>
<organism evidence="2 3">
    <name type="scientific">Rubroshorea leprosula</name>
    <dbReference type="NCBI Taxonomy" id="152421"/>
    <lineage>
        <taxon>Eukaryota</taxon>
        <taxon>Viridiplantae</taxon>
        <taxon>Streptophyta</taxon>
        <taxon>Embryophyta</taxon>
        <taxon>Tracheophyta</taxon>
        <taxon>Spermatophyta</taxon>
        <taxon>Magnoliopsida</taxon>
        <taxon>eudicotyledons</taxon>
        <taxon>Gunneridae</taxon>
        <taxon>Pentapetalae</taxon>
        <taxon>rosids</taxon>
        <taxon>malvids</taxon>
        <taxon>Malvales</taxon>
        <taxon>Dipterocarpaceae</taxon>
        <taxon>Rubroshorea</taxon>
    </lineage>
</organism>